<dbReference type="Pfam" id="PF05057">
    <property type="entry name" value="DUF676"/>
    <property type="match status" value="1"/>
</dbReference>
<dbReference type="PROSITE" id="PS51257">
    <property type="entry name" value="PROKAR_LIPOPROTEIN"/>
    <property type="match status" value="1"/>
</dbReference>
<keyword evidence="3" id="KW-1185">Reference proteome</keyword>
<dbReference type="KEGG" id="pcor:KS4_31520"/>
<dbReference type="InterPro" id="IPR007751">
    <property type="entry name" value="DUF676_lipase-like"/>
</dbReference>
<dbReference type="OrthoDB" id="556502at2"/>
<dbReference type="RefSeq" id="WP_145079851.1">
    <property type="nucleotide sequence ID" value="NZ_CP036425.1"/>
</dbReference>
<organism evidence="2 3">
    <name type="scientific">Poriferisphaera corsica</name>
    <dbReference type="NCBI Taxonomy" id="2528020"/>
    <lineage>
        <taxon>Bacteria</taxon>
        <taxon>Pseudomonadati</taxon>
        <taxon>Planctomycetota</taxon>
        <taxon>Phycisphaerae</taxon>
        <taxon>Phycisphaerales</taxon>
        <taxon>Phycisphaeraceae</taxon>
        <taxon>Poriferisphaera</taxon>
    </lineage>
</organism>
<reference evidence="2 3" key="1">
    <citation type="submission" date="2019-02" db="EMBL/GenBank/DDBJ databases">
        <title>Deep-cultivation of Planctomycetes and their phenomic and genomic characterization uncovers novel biology.</title>
        <authorList>
            <person name="Wiegand S."/>
            <person name="Jogler M."/>
            <person name="Boedeker C."/>
            <person name="Pinto D."/>
            <person name="Vollmers J."/>
            <person name="Rivas-Marin E."/>
            <person name="Kohn T."/>
            <person name="Peeters S.H."/>
            <person name="Heuer A."/>
            <person name="Rast P."/>
            <person name="Oberbeckmann S."/>
            <person name="Bunk B."/>
            <person name="Jeske O."/>
            <person name="Meyerdierks A."/>
            <person name="Storesund J.E."/>
            <person name="Kallscheuer N."/>
            <person name="Luecker S."/>
            <person name="Lage O.M."/>
            <person name="Pohl T."/>
            <person name="Merkel B.J."/>
            <person name="Hornburger P."/>
            <person name="Mueller R.-W."/>
            <person name="Bruemmer F."/>
            <person name="Labrenz M."/>
            <person name="Spormann A.M."/>
            <person name="Op den Camp H."/>
            <person name="Overmann J."/>
            <person name="Amann R."/>
            <person name="Jetten M.S.M."/>
            <person name="Mascher T."/>
            <person name="Medema M.H."/>
            <person name="Devos D.P."/>
            <person name="Kaster A.-K."/>
            <person name="Ovreas L."/>
            <person name="Rohde M."/>
            <person name="Galperin M.Y."/>
            <person name="Jogler C."/>
        </authorList>
    </citation>
    <scope>NUCLEOTIDE SEQUENCE [LARGE SCALE GENOMIC DNA]</scope>
    <source>
        <strain evidence="2 3">KS4</strain>
    </source>
</reference>
<dbReference type="InterPro" id="IPR029058">
    <property type="entry name" value="AB_hydrolase_fold"/>
</dbReference>
<dbReference type="EMBL" id="CP036425">
    <property type="protein sequence ID" value="QDU35074.1"/>
    <property type="molecule type" value="Genomic_DNA"/>
</dbReference>
<accession>A0A517YXW2</accession>
<dbReference type="Proteomes" id="UP000317369">
    <property type="component" value="Chromosome"/>
</dbReference>
<dbReference type="Gene3D" id="3.40.50.1820">
    <property type="entry name" value="alpha/beta hydrolase"/>
    <property type="match status" value="1"/>
</dbReference>
<proteinExistence type="predicted"/>
<dbReference type="SUPFAM" id="SSF53474">
    <property type="entry name" value="alpha/beta-Hydrolases"/>
    <property type="match status" value="1"/>
</dbReference>
<evidence type="ECO:0000259" key="1">
    <source>
        <dbReference type="Pfam" id="PF05057"/>
    </source>
</evidence>
<gene>
    <name evidence="2" type="ORF">KS4_31520</name>
</gene>
<dbReference type="AlphaFoldDB" id="A0A517YXW2"/>
<evidence type="ECO:0000313" key="3">
    <source>
        <dbReference type="Proteomes" id="UP000317369"/>
    </source>
</evidence>
<sequence length="283" mass="30859">MNRFISSWMGILSTCLIALGGCAKGRTNPSFPLTVKKAKHELDLMAASPKPIPRPLIILGGWMDPGFSSEGLNNLIKPAITETPIIAIAFFGSSSFNESANKLIQQLESQIPSDDPNQTVEVDVVAYSMGGLIARYAAIPPQWAPNTTTNFGSTPTSSRKRLNIKNLYTICTPHQGAALAWLGSFDPNARDMKVNSDFLIALDKDYSSNSRFNLRAYARLDDLIVGEQNTAPNDIPTHWVGRSLMGGGHFLADQDPRIIADILRNLRSEPAYTTFPSSPVPAR</sequence>
<feature type="domain" description="DUF676" evidence="1">
    <location>
        <begin position="101"/>
        <end position="178"/>
    </location>
</feature>
<name>A0A517YXW2_9BACT</name>
<evidence type="ECO:0000313" key="2">
    <source>
        <dbReference type="EMBL" id="QDU35074.1"/>
    </source>
</evidence>
<protein>
    <recommendedName>
        <fullName evidence="1">DUF676 domain-containing protein</fullName>
    </recommendedName>
</protein>